<dbReference type="GO" id="GO:0007040">
    <property type="term" value="P:lysosome organization"/>
    <property type="evidence" value="ECO:0007669"/>
    <property type="project" value="TreeGrafter"/>
</dbReference>
<keyword evidence="2" id="KW-0472">Membrane</keyword>
<dbReference type="RefSeq" id="XP_005745159.1">
    <property type="nucleotide sequence ID" value="XM_005745102.1"/>
</dbReference>
<sequence length="318" mass="36568">MTLRTDTKTSTRKRENPALRAAAFMCSRSAGSTQVEAVLPRPRFHLDLWLSFTFQNWILDVGRPVVMLVLPADWLPLQHPGVADHLHFLYNVTAPLILLKMLERSPWMLPGLAVRLGIIAVSMGTTLHLVADSITRRLLLIGYQLHLPVRENPIMRNLKPSALVDVFELLFHYDDTVGHMMWYVPFFLVLVLFFNGCFSRREQEERMPPSAWMLLAPNAAYYWYLITEGQTFILFTFTFFAMTTTVMHQRRRGLFLNSDGLFMFYSSDPGGDLGGLSVERQHPEDDSPRTDLHPTALHRLHAPPPPDEPHMTELEREE</sequence>
<reference evidence="4" key="1">
    <citation type="submission" date="2025-08" db="UniProtKB">
        <authorList>
            <consortium name="RefSeq"/>
        </authorList>
    </citation>
    <scope>IDENTIFICATION</scope>
</reference>
<proteinExistence type="predicted"/>
<keyword evidence="2" id="KW-1133">Transmembrane helix</keyword>
<feature type="compositionally biased region" description="Basic and acidic residues" evidence="1">
    <location>
        <begin position="279"/>
        <end position="292"/>
    </location>
</feature>
<feature type="region of interest" description="Disordered" evidence="1">
    <location>
        <begin position="274"/>
        <end position="318"/>
    </location>
</feature>
<gene>
    <name evidence="4" type="primary">cln6b</name>
</gene>
<dbReference type="GO" id="GO:0005783">
    <property type="term" value="C:endoplasmic reticulum"/>
    <property type="evidence" value="ECO:0007669"/>
    <property type="project" value="TreeGrafter"/>
</dbReference>
<protein>
    <submittedName>
        <fullName evidence="4">Ceroid-lipofuscinosis neuronal protein 6 homolog isoform X1</fullName>
    </submittedName>
</protein>
<evidence type="ECO:0000256" key="1">
    <source>
        <dbReference type="SAM" id="MobiDB-lite"/>
    </source>
</evidence>
<dbReference type="AlphaFoldDB" id="A0A9Y3RNT1"/>
<name>A0A9Y3RNT1_9CICH</name>
<keyword evidence="3" id="KW-1185">Reference proteome</keyword>
<evidence type="ECO:0000313" key="4">
    <source>
        <dbReference type="RefSeq" id="XP_005745159.1"/>
    </source>
</evidence>
<feature type="transmembrane region" description="Helical" evidence="2">
    <location>
        <begin position="180"/>
        <end position="198"/>
    </location>
</feature>
<organism evidence="3 4">
    <name type="scientific">Pundamilia nyererei</name>
    <dbReference type="NCBI Taxonomy" id="303518"/>
    <lineage>
        <taxon>Eukaryota</taxon>
        <taxon>Metazoa</taxon>
        <taxon>Chordata</taxon>
        <taxon>Craniata</taxon>
        <taxon>Vertebrata</taxon>
        <taxon>Euteleostomi</taxon>
        <taxon>Actinopterygii</taxon>
        <taxon>Neopterygii</taxon>
        <taxon>Teleostei</taxon>
        <taxon>Neoteleostei</taxon>
        <taxon>Acanthomorphata</taxon>
        <taxon>Ovalentaria</taxon>
        <taxon>Cichlomorphae</taxon>
        <taxon>Cichliformes</taxon>
        <taxon>Cichlidae</taxon>
        <taxon>African cichlids</taxon>
        <taxon>Pseudocrenilabrinae</taxon>
        <taxon>Haplochromini</taxon>
        <taxon>Pundamilia</taxon>
    </lineage>
</organism>
<feature type="compositionally biased region" description="Basic and acidic residues" evidence="1">
    <location>
        <begin position="307"/>
        <end position="318"/>
    </location>
</feature>
<accession>A0A9Y3RNT1</accession>
<dbReference type="PANTHER" id="PTHR16244">
    <property type="entry name" value="CEROID-LIPOFUSCINOSIS NEURONAL PROTEIN 6"/>
    <property type="match status" value="1"/>
</dbReference>
<keyword evidence="2" id="KW-0812">Transmembrane</keyword>
<dbReference type="PANTHER" id="PTHR16244:SF2">
    <property type="entry name" value="CEROID-LIPOFUSCINOSIS NEURONAL PROTEIN 6"/>
    <property type="match status" value="1"/>
</dbReference>
<evidence type="ECO:0000256" key="2">
    <source>
        <dbReference type="SAM" id="Phobius"/>
    </source>
</evidence>
<feature type="transmembrane region" description="Helical" evidence="2">
    <location>
        <begin position="107"/>
        <end position="130"/>
    </location>
</feature>
<dbReference type="GO" id="GO:0016020">
    <property type="term" value="C:membrane"/>
    <property type="evidence" value="ECO:0007669"/>
    <property type="project" value="TreeGrafter"/>
</dbReference>
<dbReference type="CTD" id="570764"/>
<evidence type="ECO:0000313" key="3">
    <source>
        <dbReference type="Proteomes" id="UP000695023"/>
    </source>
</evidence>
<dbReference type="Proteomes" id="UP000695023">
    <property type="component" value="Unplaced"/>
</dbReference>
<dbReference type="InterPro" id="IPR029255">
    <property type="entry name" value="CLN6"/>
</dbReference>
<dbReference type="Pfam" id="PF15156">
    <property type="entry name" value="CLN6"/>
    <property type="match status" value="1"/>
</dbReference>